<evidence type="ECO:0000313" key="1">
    <source>
        <dbReference type="EMBL" id="SQC42179.1"/>
    </source>
</evidence>
<organism evidence="1 2">
    <name type="scientific">Klebsiella pneumoniae</name>
    <dbReference type="NCBI Taxonomy" id="573"/>
    <lineage>
        <taxon>Bacteria</taxon>
        <taxon>Pseudomonadati</taxon>
        <taxon>Pseudomonadota</taxon>
        <taxon>Gammaproteobacteria</taxon>
        <taxon>Enterobacterales</taxon>
        <taxon>Enterobacteriaceae</taxon>
        <taxon>Klebsiella/Raoultella group</taxon>
        <taxon>Klebsiella</taxon>
        <taxon>Klebsiella pneumoniae complex</taxon>
    </lineage>
</organism>
<protein>
    <submittedName>
        <fullName evidence="1">Uncharacterized protein</fullName>
    </submittedName>
</protein>
<dbReference type="EMBL" id="UAWN01000017">
    <property type="protein sequence ID" value="SQC42179.1"/>
    <property type="molecule type" value="Genomic_DNA"/>
</dbReference>
<reference evidence="1 2" key="1">
    <citation type="submission" date="2018-06" db="EMBL/GenBank/DDBJ databases">
        <authorList>
            <consortium name="Pathogen Informatics"/>
            <person name="Doyle S."/>
        </authorList>
    </citation>
    <scope>NUCLEOTIDE SEQUENCE [LARGE SCALE GENOMIC DNA]</scope>
    <source>
        <strain evidence="1 2">NCTC9128</strain>
    </source>
</reference>
<dbReference type="AlphaFoldDB" id="A0A2X3H0Q6"/>
<evidence type="ECO:0000313" key="2">
    <source>
        <dbReference type="Proteomes" id="UP000251088"/>
    </source>
</evidence>
<accession>A0A2X3H0Q6</accession>
<name>A0A2X3H0Q6_KLEPN</name>
<sequence>MRYGSLSAQGWLSFSEIAMWGDKPLRLRLSMKAIADGQYGRESRFTDMQNMNPETLARTSEAPPGDNRKSTLSATGHAFRLRALLGCGFLP</sequence>
<gene>
    <name evidence="1" type="ORF">NCTC9128_07609</name>
</gene>
<dbReference type="Proteomes" id="UP000251088">
    <property type="component" value="Unassembled WGS sequence"/>
</dbReference>
<proteinExistence type="predicted"/>